<protein>
    <recommendedName>
        <fullName evidence="2">Selenocysteine-specific elongation factor</fullName>
    </recommendedName>
    <alternativeName>
        <fullName evidence="8">SelB translation factor</fullName>
    </alternativeName>
</protein>
<dbReference type="Gene3D" id="1.10.10.10">
    <property type="entry name" value="Winged helix-like DNA-binding domain superfamily/Winged helix DNA-binding domain"/>
    <property type="match status" value="3"/>
</dbReference>
<comment type="subcellular location">
    <subcellularLocation>
        <location evidence="1">Cytoplasm</location>
    </subcellularLocation>
</comment>
<keyword evidence="3" id="KW-0963">Cytoplasm</keyword>
<evidence type="ECO:0000313" key="10">
    <source>
        <dbReference type="EMBL" id="GLK66187.1"/>
    </source>
</evidence>
<dbReference type="GO" id="GO:0005829">
    <property type="term" value="C:cytosol"/>
    <property type="evidence" value="ECO:0007669"/>
    <property type="project" value="TreeGrafter"/>
</dbReference>
<dbReference type="AlphaFoldDB" id="A0AAD3P252"/>
<dbReference type="Proteomes" id="UP001143349">
    <property type="component" value="Unassembled WGS sequence"/>
</dbReference>
<dbReference type="GO" id="GO:0004020">
    <property type="term" value="F:adenylylsulfate kinase activity"/>
    <property type="evidence" value="ECO:0007669"/>
    <property type="project" value="UniProtKB-EC"/>
</dbReference>
<dbReference type="InterPro" id="IPR004161">
    <property type="entry name" value="EFTu-like_2"/>
</dbReference>
<feature type="domain" description="Tr-type G" evidence="9">
    <location>
        <begin position="1"/>
        <end position="170"/>
    </location>
</feature>
<dbReference type="Pfam" id="PF09106">
    <property type="entry name" value="WHD_2nd_SelB"/>
    <property type="match status" value="1"/>
</dbReference>
<dbReference type="PANTHER" id="PTHR43721">
    <property type="entry name" value="ELONGATION FACTOR TU-RELATED"/>
    <property type="match status" value="1"/>
</dbReference>
<evidence type="ECO:0000256" key="6">
    <source>
        <dbReference type="ARBA" id="ARBA00023134"/>
    </source>
</evidence>
<evidence type="ECO:0000256" key="3">
    <source>
        <dbReference type="ARBA" id="ARBA00022490"/>
    </source>
</evidence>
<dbReference type="PANTHER" id="PTHR43721:SF22">
    <property type="entry name" value="ELONGATION FACTOR TU, MITOCHONDRIAL"/>
    <property type="match status" value="1"/>
</dbReference>
<evidence type="ECO:0000313" key="11">
    <source>
        <dbReference type="Proteomes" id="UP001143349"/>
    </source>
</evidence>
<organism evidence="10 11">
    <name type="scientific">Paracoccus kondratievae</name>
    <dbReference type="NCBI Taxonomy" id="135740"/>
    <lineage>
        <taxon>Bacteria</taxon>
        <taxon>Pseudomonadati</taxon>
        <taxon>Pseudomonadota</taxon>
        <taxon>Alphaproteobacteria</taxon>
        <taxon>Rhodobacterales</taxon>
        <taxon>Paracoccaceae</taxon>
        <taxon>Paracoccus</taxon>
    </lineage>
</organism>
<dbReference type="InterPro" id="IPR015191">
    <property type="entry name" value="SelB_WHD4"/>
</dbReference>
<dbReference type="InterPro" id="IPR036390">
    <property type="entry name" value="WH_DNA-bd_sf"/>
</dbReference>
<proteinExistence type="predicted"/>
<keyword evidence="5" id="KW-0648">Protein biosynthesis</keyword>
<dbReference type="GO" id="GO:0001514">
    <property type="term" value="P:selenocysteine incorporation"/>
    <property type="evidence" value="ECO:0007669"/>
    <property type="project" value="InterPro"/>
</dbReference>
<dbReference type="Pfam" id="PF03144">
    <property type="entry name" value="GTP_EFTU_D2"/>
    <property type="match status" value="1"/>
</dbReference>
<evidence type="ECO:0000256" key="7">
    <source>
        <dbReference type="ARBA" id="ARBA00025526"/>
    </source>
</evidence>
<reference evidence="10" key="1">
    <citation type="journal article" date="2014" name="Int. J. Syst. Evol. Microbiol.">
        <title>Complete genome sequence of Corynebacterium casei LMG S-19264T (=DSM 44701T), isolated from a smear-ripened cheese.</title>
        <authorList>
            <consortium name="US DOE Joint Genome Institute (JGI-PGF)"/>
            <person name="Walter F."/>
            <person name="Albersmeier A."/>
            <person name="Kalinowski J."/>
            <person name="Ruckert C."/>
        </authorList>
    </citation>
    <scope>NUCLEOTIDE SEQUENCE</scope>
    <source>
        <strain evidence="10">VKM B-2222</strain>
    </source>
</reference>
<sequence>MIVGTAGHIDHGKTALVRALTGVETDRLAEEKARGITIELGFAYADLGGGTVTGFVDVPGHEKFVHTMLAGAGGIDMALLVVAADDGIMPQTREHLAILDLLGISRGMVALTKADLALPDRIARLEAEIAALLAPTGLAGAPVFAVSALTGAGIDPLRVALMQAETETAIRATEARFRMAIDRSFTLAGTGTVVTGTVLSGRVAVGDQIVISPSGLAARVRGIHAQNRKAGEGLAGQRCALNLAGEGVARDAIHRGDVALDPVLHAPSQRIDVDLRVLGTEPKALTTWFPARLHLGAAETGVRVVPLEGPIAPGAERLAQLVLDRPLAATAGERFILRDVSARRTIGGGRLIDLRAPARHRARPERLAALRAMAMPDPARALTALADLTVIDLDGFARDRALALPELDRAVTASGVATIPGSRQALAPARLDALREAMQAELAAFHAENADLQGVGREKLRLMLTPRLPKADFAALLRAEAEAGRIALDGAFIRLPGHLPRLSPEDEALLELILPRLSGEERFRPPRVRDFAHEFGAGETEVRRILRMAARQGRLDQIAHDHFFARATTVEMVGIIRDLGARSSDGWFTAPAFRDRVQNGRKVAIQILDFFDKLGLTLRRGDLRRINPHRIDLFTPDGQGGQP</sequence>
<comment type="caution">
    <text evidence="10">The sequence shown here is derived from an EMBL/GenBank/DDBJ whole genome shotgun (WGS) entry which is preliminary data.</text>
</comment>
<dbReference type="CDD" id="cd04171">
    <property type="entry name" value="SelB"/>
    <property type="match status" value="1"/>
</dbReference>
<keyword evidence="11" id="KW-1185">Reference proteome</keyword>
<dbReference type="InterPro" id="IPR004535">
    <property type="entry name" value="Transl_elong_SelB"/>
</dbReference>
<dbReference type="InterPro" id="IPR027417">
    <property type="entry name" value="P-loop_NTPase"/>
</dbReference>
<accession>A0AAD3P252</accession>
<dbReference type="Gene3D" id="3.40.50.300">
    <property type="entry name" value="P-loop containing nucleotide triphosphate hydrolases"/>
    <property type="match status" value="1"/>
</dbReference>
<dbReference type="InterPro" id="IPR050055">
    <property type="entry name" value="EF-Tu_GTPase"/>
</dbReference>
<dbReference type="RefSeq" id="WP_271180347.1">
    <property type="nucleotide sequence ID" value="NZ_BSFH01000099.1"/>
</dbReference>
<dbReference type="InterPro" id="IPR057335">
    <property type="entry name" value="Beta-barrel_SelB"/>
</dbReference>
<dbReference type="GO" id="GO:0003746">
    <property type="term" value="F:translation elongation factor activity"/>
    <property type="evidence" value="ECO:0007669"/>
    <property type="project" value="InterPro"/>
</dbReference>
<dbReference type="InterPro" id="IPR036388">
    <property type="entry name" value="WH-like_DNA-bd_sf"/>
</dbReference>
<dbReference type="Pfam" id="PF09107">
    <property type="entry name" value="WHD_3rd_SelB"/>
    <property type="match status" value="1"/>
</dbReference>
<name>A0AAD3P252_9RHOB</name>
<gene>
    <name evidence="10" type="primary">selB</name>
    <name evidence="10" type="ORF">GCM10017635_36640</name>
</gene>
<dbReference type="SUPFAM" id="SSF46785">
    <property type="entry name" value="Winged helix' DNA-binding domain"/>
    <property type="match status" value="3"/>
</dbReference>
<evidence type="ECO:0000256" key="4">
    <source>
        <dbReference type="ARBA" id="ARBA00022741"/>
    </source>
</evidence>
<evidence type="ECO:0000256" key="1">
    <source>
        <dbReference type="ARBA" id="ARBA00004496"/>
    </source>
</evidence>
<dbReference type="GO" id="GO:0005525">
    <property type="term" value="F:GTP binding"/>
    <property type="evidence" value="ECO:0007669"/>
    <property type="project" value="UniProtKB-KW"/>
</dbReference>
<dbReference type="SUPFAM" id="SSF50465">
    <property type="entry name" value="EF-Tu/eEF-1alpha/eIF2-gamma C-terminal domain"/>
    <property type="match status" value="1"/>
</dbReference>
<dbReference type="InterPro" id="IPR000795">
    <property type="entry name" value="T_Tr_GTP-bd_dom"/>
</dbReference>
<dbReference type="NCBIfam" id="TIGR00475">
    <property type="entry name" value="selB"/>
    <property type="match status" value="1"/>
</dbReference>
<reference evidence="10" key="2">
    <citation type="submission" date="2023-01" db="EMBL/GenBank/DDBJ databases">
        <authorList>
            <person name="Sun Q."/>
            <person name="Evtushenko L."/>
        </authorList>
    </citation>
    <scope>NUCLEOTIDE SEQUENCE</scope>
    <source>
        <strain evidence="10">VKM B-2222</strain>
    </source>
</reference>
<comment type="function">
    <text evidence="7">Translation factor necessary for the incorporation of selenocysteine into proteins. It probably replaces EF-Tu for the insertion of selenocysteine directed by the UGA codon. SelB binds GTP and GDP.</text>
</comment>
<evidence type="ECO:0000259" key="9">
    <source>
        <dbReference type="PROSITE" id="PS51722"/>
    </source>
</evidence>
<keyword evidence="6" id="KW-0342">GTP-binding</keyword>
<dbReference type="EMBL" id="BSFH01000099">
    <property type="protein sequence ID" value="GLK66187.1"/>
    <property type="molecule type" value="Genomic_DNA"/>
</dbReference>
<keyword evidence="4" id="KW-0547">Nucleotide-binding</keyword>
<dbReference type="SUPFAM" id="SSF50447">
    <property type="entry name" value="Translation proteins"/>
    <property type="match status" value="1"/>
</dbReference>
<dbReference type="PRINTS" id="PR00315">
    <property type="entry name" value="ELONGATNFCT"/>
</dbReference>
<evidence type="ECO:0000256" key="2">
    <source>
        <dbReference type="ARBA" id="ARBA00015953"/>
    </source>
</evidence>
<dbReference type="Gene3D" id="2.40.30.10">
    <property type="entry name" value="Translation factors"/>
    <property type="match status" value="1"/>
</dbReference>
<dbReference type="SUPFAM" id="SSF52540">
    <property type="entry name" value="P-loop containing nucleoside triphosphate hydrolases"/>
    <property type="match status" value="1"/>
</dbReference>
<evidence type="ECO:0000256" key="5">
    <source>
        <dbReference type="ARBA" id="ARBA00022917"/>
    </source>
</evidence>
<dbReference type="Pfam" id="PF00009">
    <property type="entry name" value="GTP_EFTU"/>
    <property type="match status" value="1"/>
</dbReference>
<dbReference type="InterPro" id="IPR015190">
    <property type="entry name" value="Elong_fac_SelB-wing-hlx_typ-2"/>
</dbReference>
<dbReference type="GO" id="GO:0003924">
    <property type="term" value="F:GTPase activity"/>
    <property type="evidence" value="ECO:0007669"/>
    <property type="project" value="InterPro"/>
</dbReference>
<dbReference type="InterPro" id="IPR009001">
    <property type="entry name" value="Transl_elong_EF1A/Init_IF2_C"/>
</dbReference>
<dbReference type="CDD" id="cd15491">
    <property type="entry name" value="selB_III"/>
    <property type="match status" value="1"/>
</dbReference>
<dbReference type="GO" id="GO:0003723">
    <property type="term" value="F:RNA binding"/>
    <property type="evidence" value="ECO:0007669"/>
    <property type="project" value="InterPro"/>
</dbReference>
<dbReference type="InterPro" id="IPR009000">
    <property type="entry name" value="Transl_B-barrel_sf"/>
</dbReference>
<dbReference type="PROSITE" id="PS51722">
    <property type="entry name" value="G_TR_2"/>
    <property type="match status" value="1"/>
</dbReference>
<dbReference type="Pfam" id="PF25461">
    <property type="entry name" value="Beta-barrel_SelB"/>
    <property type="match status" value="1"/>
</dbReference>
<evidence type="ECO:0000256" key="8">
    <source>
        <dbReference type="ARBA" id="ARBA00031615"/>
    </source>
</evidence>